<name>A0A6M3KD12_9ZZZZ</name>
<dbReference type="AlphaFoldDB" id="A0A6M3KD12"/>
<gene>
    <name evidence="1" type="ORF">MM415A00827_0010</name>
</gene>
<dbReference type="EMBL" id="MT142396">
    <property type="protein sequence ID" value="QJA79817.1"/>
    <property type="molecule type" value="Genomic_DNA"/>
</dbReference>
<sequence length="72" mass="7943">MNTYTKHIISVVGCASYGLPPQAIGRVKRTPIVLNWMVGVFVVSEKGEELNLFSHATRKGQLKDKGKSRRGS</sequence>
<organism evidence="1">
    <name type="scientific">viral metagenome</name>
    <dbReference type="NCBI Taxonomy" id="1070528"/>
    <lineage>
        <taxon>unclassified sequences</taxon>
        <taxon>metagenomes</taxon>
        <taxon>organismal metagenomes</taxon>
    </lineage>
</organism>
<evidence type="ECO:0000313" key="1">
    <source>
        <dbReference type="EMBL" id="QJA79817.1"/>
    </source>
</evidence>
<proteinExistence type="predicted"/>
<reference evidence="1" key="1">
    <citation type="submission" date="2020-03" db="EMBL/GenBank/DDBJ databases">
        <title>The deep terrestrial virosphere.</title>
        <authorList>
            <person name="Holmfeldt K."/>
            <person name="Nilsson E."/>
            <person name="Simone D."/>
            <person name="Lopez-Fernandez M."/>
            <person name="Wu X."/>
            <person name="de Brujin I."/>
            <person name="Lundin D."/>
            <person name="Andersson A."/>
            <person name="Bertilsson S."/>
            <person name="Dopson M."/>
        </authorList>
    </citation>
    <scope>NUCLEOTIDE SEQUENCE</scope>
    <source>
        <strain evidence="1">MM415A00827</strain>
    </source>
</reference>
<protein>
    <submittedName>
        <fullName evidence="1">Uncharacterized protein</fullName>
    </submittedName>
</protein>
<accession>A0A6M3KD12</accession>